<dbReference type="GO" id="GO:0007059">
    <property type="term" value="P:chromosome segregation"/>
    <property type="evidence" value="ECO:0007669"/>
    <property type="project" value="TreeGrafter"/>
</dbReference>
<dbReference type="GO" id="GO:0042138">
    <property type="term" value="P:meiotic DNA double-strand break formation"/>
    <property type="evidence" value="ECO:0007669"/>
    <property type="project" value="InterPro"/>
</dbReference>
<dbReference type="PANTHER" id="PTHR35768">
    <property type="entry name" value="PROTEIN MULTIPOLAR SPINDLE 1"/>
    <property type="match status" value="1"/>
</dbReference>
<evidence type="ECO:0000313" key="4">
    <source>
        <dbReference type="Proteomes" id="UP000298416"/>
    </source>
</evidence>
<gene>
    <name evidence="3" type="ORF">SASPL_108903</name>
</gene>
<keyword evidence="4" id="KW-1185">Reference proteome</keyword>
<dbReference type="Proteomes" id="UP000298416">
    <property type="component" value="Unassembled WGS sequence"/>
</dbReference>
<dbReference type="GO" id="GO:0000212">
    <property type="term" value="P:meiotic spindle organization"/>
    <property type="evidence" value="ECO:0007669"/>
    <property type="project" value="InterPro"/>
</dbReference>
<keyword evidence="2" id="KW-0472">Membrane</keyword>
<reference evidence="3" key="2">
    <citation type="submission" date="2020-08" db="EMBL/GenBank/DDBJ databases">
        <title>Plant Genome Project.</title>
        <authorList>
            <person name="Zhang R.-G."/>
        </authorList>
    </citation>
    <scope>NUCLEOTIDE SEQUENCE</scope>
    <source>
        <strain evidence="3">Huo1</strain>
        <tissue evidence="3">Leaf</tissue>
    </source>
</reference>
<evidence type="ECO:0000256" key="1">
    <source>
        <dbReference type="SAM" id="MobiDB-lite"/>
    </source>
</evidence>
<feature type="compositionally biased region" description="Basic and acidic residues" evidence="1">
    <location>
        <begin position="38"/>
        <end position="55"/>
    </location>
</feature>
<reference evidence="3" key="1">
    <citation type="submission" date="2018-01" db="EMBL/GenBank/DDBJ databases">
        <authorList>
            <person name="Mao J.F."/>
        </authorList>
    </citation>
    <scope>NUCLEOTIDE SEQUENCE</scope>
    <source>
        <strain evidence="3">Huo1</strain>
        <tissue evidence="3">Leaf</tissue>
    </source>
</reference>
<evidence type="ECO:0000256" key="2">
    <source>
        <dbReference type="SAM" id="Phobius"/>
    </source>
</evidence>
<sequence>MENSTIELDPSLKLAIAMALAHSRRRQGLPPSATTTSAHHDDSRAKSGDNSEADVIKWKNKAKQRKGEIRKLKEDLKIAEGEFLRQVRLAKRKKRRHNGLLLQPYISDRAVENELEQLKASVDFLVELCETSSATGAEESNFKNWSHQAADFILAALKDLSLGEKLDETTKSIVSCLIMRLMQMMCNGSQNDGKLLVDHESVPYSFRIYIQHLMRKLGSDPYIGQHIVLAVSQRISMASESLLFMDPFDNAFPKMHSSIYLMIQLIEFLISDYLLSWSTRRDVDSKLLEDWVVYVFRAGKALELLESRNAVYTLYMDRVTGELTRLLGWDPFPQMLKPDTLVILVASDFPLPTSTAHDMISVAPSLQQESKEALPLLLRSRKMVFVNKRRVRATIPRGGARGSSTFRASPSFLLQICFVLVFSMFFALFSL</sequence>
<protein>
    <submittedName>
        <fullName evidence="3">Uncharacterized protein</fullName>
    </submittedName>
</protein>
<dbReference type="GO" id="GO:0007140">
    <property type="term" value="P:male meiotic nuclear division"/>
    <property type="evidence" value="ECO:0007669"/>
    <property type="project" value="TreeGrafter"/>
</dbReference>
<feature type="transmembrane region" description="Helical" evidence="2">
    <location>
        <begin position="412"/>
        <end position="429"/>
    </location>
</feature>
<feature type="region of interest" description="Disordered" evidence="1">
    <location>
        <begin position="24"/>
        <end position="55"/>
    </location>
</feature>
<name>A0A8X8YD58_SALSN</name>
<comment type="caution">
    <text evidence="3">The sequence shown here is derived from an EMBL/GenBank/DDBJ whole genome shotgun (WGS) entry which is preliminary data.</text>
</comment>
<proteinExistence type="predicted"/>
<evidence type="ECO:0000313" key="3">
    <source>
        <dbReference type="EMBL" id="KAG6430830.1"/>
    </source>
</evidence>
<dbReference type="EMBL" id="PNBA02000003">
    <property type="protein sequence ID" value="KAG6430830.1"/>
    <property type="molecule type" value="Genomic_DNA"/>
</dbReference>
<accession>A0A8X8YD58</accession>
<dbReference type="InterPro" id="IPR037500">
    <property type="entry name" value="Msp1"/>
</dbReference>
<dbReference type="PANTHER" id="PTHR35768:SF1">
    <property type="entry name" value="PROTEIN MULTIPOLAR SPINDLE 1"/>
    <property type="match status" value="1"/>
</dbReference>
<keyword evidence="2" id="KW-1133">Transmembrane helix</keyword>
<keyword evidence="2" id="KW-0812">Transmembrane</keyword>
<dbReference type="AlphaFoldDB" id="A0A8X8YD58"/>
<organism evidence="3">
    <name type="scientific">Salvia splendens</name>
    <name type="common">Scarlet sage</name>
    <dbReference type="NCBI Taxonomy" id="180675"/>
    <lineage>
        <taxon>Eukaryota</taxon>
        <taxon>Viridiplantae</taxon>
        <taxon>Streptophyta</taxon>
        <taxon>Embryophyta</taxon>
        <taxon>Tracheophyta</taxon>
        <taxon>Spermatophyta</taxon>
        <taxon>Magnoliopsida</taxon>
        <taxon>eudicotyledons</taxon>
        <taxon>Gunneridae</taxon>
        <taxon>Pentapetalae</taxon>
        <taxon>asterids</taxon>
        <taxon>lamiids</taxon>
        <taxon>Lamiales</taxon>
        <taxon>Lamiaceae</taxon>
        <taxon>Nepetoideae</taxon>
        <taxon>Mentheae</taxon>
        <taxon>Salviinae</taxon>
        <taxon>Salvia</taxon>
        <taxon>Salvia subgen. Calosphace</taxon>
        <taxon>core Calosphace</taxon>
    </lineage>
</organism>